<feature type="region of interest" description="Disordered" evidence="1">
    <location>
        <begin position="399"/>
        <end position="433"/>
    </location>
</feature>
<dbReference type="Proteomes" id="UP000244722">
    <property type="component" value="Unassembled WGS sequence"/>
</dbReference>
<evidence type="ECO:0000313" key="3">
    <source>
        <dbReference type="EMBL" id="PUU79715.1"/>
    </source>
</evidence>
<comment type="caution">
    <text evidence="3">The sequence shown here is derived from an EMBL/GenBank/DDBJ whole genome shotgun (WGS) entry which is preliminary data.</text>
</comment>
<dbReference type="OrthoDB" id="5424754at2759"/>
<dbReference type="AlphaFoldDB" id="A0A2T6ZW58"/>
<dbReference type="EMBL" id="NESQ01000084">
    <property type="protein sequence ID" value="PUU79715.1"/>
    <property type="molecule type" value="Genomic_DNA"/>
</dbReference>
<organism evidence="3 4">
    <name type="scientific">Tuber borchii</name>
    <name type="common">White truffle</name>
    <dbReference type="NCBI Taxonomy" id="42251"/>
    <lineage>
        <taxon>Eukaryota</taxon>
        <taxon>Fungi</taxon>
        <taxon>Dikarya</taxon>
        <taxon>Ascomycota</taxon>
        <taxon>Pezizomycotina</taxon>
        <taxon>Pezizomycetes</taxon>
        <taxon>Pezizales</taxon>
        <taxon>Tuberaceae</taxon>
        <taxon>Tuber</taxon>
    </lineage>
</organism>
<evidence type="ECO:0000256" key="1">
    <source>
        <dbReference type="SAM" id="MobiDB-lite"/>
    </source>
</evidence>
<evidence type="ECO:0000259" key="2">
    <source>
        <dbReference type="Pfam" id="PF20149"/>
    </source>
</evidence>
<keyword evidence="4" id="KW-1185">Reference proteome</keyword>
<feature type="region of interest" description="Disordered" evidence="1">
    <location>
        <begin position="12"/>
        <end position="40"/>
    </location>
</feature>
<sequence>MELNGQEHLEMVHLSDDSSDAYQNLDDAEETESDTEPDIETLDIEEGTALARRHGSQAVGQQRNSDPITVRISTTSGFITTSGVSNSSPRSEPGIPSYGRIGPAIDSQRNTVIWAEGAILGKAKALMLRYTRFDNPLPNAVALTSQVYTVWSKVQDTISDAGYIDPSEENLNLLRGKYTAVRGQFLFHIRTNIKGLYSLPKDPTAMVPRIEYLLEGDRFMCSSNGYENLTFRFLAPQIANAIYGKYFDGVKMQGMLDQGFLKRINGNIICLTCAMLCHVLRAWQTGIFKTPAQFKHDVVRDLFVRQRNTWLGFAKETQKAFVLNLHWTMTRRLENQHSIRPERREGFTEDNDAVYAELQHQLAVRSLPVGWGQDSLDPLQETDTSLDFSQMSVDLESGFLDSDPAGPEDGCRQTEELGLEEARSPDPSSPLSLSLEYFEAGEVSPGGGVEIYNRMPRVGRKK</sequence>
<evidence type="ECO:0000313" key="4">
    <source>
        <dbReference type="Proteomes" id="UP000244722"/>
    </source>
</evidence>
<proteinExistence type="predicted"/>
<dbReference type="Pfam" id="PF20149">
    <property type="entry name" value="DUF6532"/>
    <property type="match status" value="1"/>
</dbReference>
<feature type="compositionally biased region" description="Acidic residues" evidence="1">
    <location>
        <begin position="26"/>
        <end position="40"/>
    </location>
</feature>
<gene>
    <name evidence="3" type="ORF">B9Z19DRAFT_1124812</name>
</gene>
<protein>
    <recommendedName>
        <fullName evidence="2">DUF6532 domain-containing protein</fullName>
    </recommendedName>
</protein>
<feature type="compositionally biased region" description="Basic and acidic residues" evidence="1">
    <location>
        <begin position="409"/>
        <end position="424"/>
    </location>
</feature>
<feature type="region of interest" description="Disordered" evidence="1">
    <location>
        <begin position="80"/>
        <end position="102"/>
    </location>
</feature>
<accession>A0A2T6ZW58</accession>
<reference evidence="3 4" key="1">
    <citation type="submission" date="2017-04" db="EMBL/GenBank/DDBJ databases">
        <title>Draft genome sequence of Tuber borchii Vittad., a whitish edible truffle.</title>
        <authorList>
            <consortium name="DOE Joint Genome Institute"/>
            <person name="Murat C."/>
            <person name="Kuo A."/>
            <person name="Barry K.W."/>
            <person name="Clum A."/>
            <person name="Dockter R.B."/>
            <person name="Fauchery L."/>
            <person name="Iotti M."/>
            <person name="Kohler A."/>
            <person name="Labutti K."/>
            <person name="Lindquist E.A."/>
            <person name="Lipzen A."/>
            <person name="Ohm R.A."/>
            <person name="Wang M."/>
            <person name="Grigoriev I.V."/>
            <person name="Zambonelli A."/>
            <person name="Martin F.M."/>
        </authorList>
    </citation>
    <scope>NUCLEOTIDE SEQUENCE [LARGE SCALE GENOMIC DNA]</scope>
    <source>
        <strain evidence="3 4">Tbo3840</strain>
    </source>
</reference>
<feature type="domain" description="DUF6532" evidence="2">
    <location>
        <begin position="130"/>
        <end position="305"/>
    </location>
</feature>
<dbReference type="InterPro" id="IPR045341">
    <property type="entry name" value="DUF6532"/>
</dbReference>
<name>A0A2T6ZW58_TUBBO</name>